<dbReference type="EMBL" id="VDEP01000346">
    <property type="protein sequence ID" value="KAA1098773.1"/>
    <property type="molecule type" value="Genomic_DNA"/>
</dbReference>
<evidence type="ECO:0000313" key="2">
    <source>
        <dbReference type="EMBL" id="KAA1098773.1"/>
    </source>
</evidence>
<feature type="region of interest" description="Disordered" evidence="1">
    <location>
        <begin position="205"/>
        <end position="224"/>
    </location>
</feature>
<evidence type="ECO:0000256" key="1">
    <source>
        <dbReference type="SAM" id="MobiDB-lite"/>
    </source>
</evidence>
<organism evidence="2 3">
    <name type="scientific">Puccinia graminis f. sp. tritici</name>
    <dbReference type="NCBI Taxonomy" id="56615"/>
    <lineage>
        <taxon>Eukaryota</taxon>
        <taxon>Fungi</taxon>
        <taxon>Dikarya</taxon>
        <taxon>Basidiomycota</taxon>
        <taxon>Pucciniomycotina</taxon>
        <taxon>Pucciniomycetes</taxon>
        <taxon>Pucciniales</taxon>
        <taxon>Pucciniaceae</taxon>
        <taxon>Puccinia</taxon>
    </lineage>
</organism>
<evidence type="ECO:0000313" key="3">
    <source>
        <dbReference type="Proteomes" id="UP000325313"/>
    </source>
</evidence>
<feature type="region of interest" description="Disordered" evidence="1">
    <location>
        <begin position="18"/>
        <end position="46"/>
    </location>
</feature>
<feature type="compositionally biased region" description="Low complexity" evidence="1">
    <location>
        <begin position="212"/>
        <end position="224"/>
    </location>
</feature>
<dbReference type="AlphaFoldDB" id="A0A5B0PCG8"/>
<protein>
    <submittedName>
        <fullName evidence="2">Uncharacterized protein</fullName>
    </submittedName>
</protein>
<sequence length="552" mass="62786">MIIIRALSRFTATPTPTTTKNNYIPLHTTTTTTTTTTSNNNDQHHPNHLPVRCLTITLLALSLGTLLTLWAHTGGGRPADRIDLSELPAISTDPDSSSSSSSDHDPCDPFLSPGYLRFDPIDPLDNNWLPFDHSCPPVSLLKPLSNDLQQFVTRNASPARNHPSSFALPWLVNRTVVLIGDSIERFHARDFCDLLSSSTEPPFHGISENGFSPSPSNSTTPSRSFYVSTAETPELKRRPSYLFDPDRPDAVPPTWPVDQRQRYLDHHREWADRDNIRTSPWVCEVPSYGFTIVTLFTFGLEPYHAGSYYSDQDWFITPSSFEDKLDQTLVPLLKSLAEQRGAPRLLAPDLIEVSSGLWDLRQWSEEDSRELKLPLDDSTEEVYLPLSEARLDWWSHRARKALRHVDRLFNTNATILWRSLHHTRRHSVAPYSRVQQLDQFAAYLVRNIIADPKEFPSLARRLKIDTWGQKMLGLENHFRDPVHPKAIPGSVLWSDMMLWDGGQLSLYNRLLETAAPSPPQSYMLRPFPIGGLQDIAAFLRESFPPNPRLFWE</sequence>
<reference evidence="2 3" key="1">
    <citation type="submission" date="2019-05" db="EMBL/GenBank/DDBJ databases">
        <title>Emergence of the Ug99 lineage of the wheat stem rust pathogen through somatic hybridization.</title>
        <authorList>
            <person name="Li F."/>
            <person name="Upadhyaya N.M."/>
            <person name="Sperschneider J."/>
            <person name="Matny O."/>
            <person name="Nguyen-Phuc H."/>
            <person name="Mago R."/>
            <person name="Raley C."/>
            <person name="Miller M.E."/>
            <person name="Silverstein K.A.T."/>
            <person name="Henningsen E."/>
            <person name="Hirsch C.D."/>
            <person name="Visser B."/>
            <person name="Pretorius Z.A."/>
            <person name="Steffenson B.J."/>
            <person name="Schwessinger B."/>
            <person name="Dodds P.N."/>
            <person name="Figueroa M."/>
        </authorList>
    </citation>
    <scope>NUCLEOTIDE SEQUENCE [LARGE SCALE GENOMIC DNA]</scope>
    <source>
        <strain evidence="2 3">Ug99</strain>
    </source>
</reference>
<feature type="compositionally biased region" description="Low complexity" evidence="1">
    <location>
        <begin position="28"/>
        <end position="37"/>
    </location>
</feature>
<accession>A0A5B0PCG8</accession>
<name>A0A5B0PCG8_PUCGR</name>
<proteinExistence type="predicted"/>
<dbReference type="Proteomes" id="UP000325313">
    <property type="component" value="Unassembled WGS sequence"/>
</dbReference>
<gene>
    <name evidence="2" type="ORF">PGTUg99_015036</name>
</gene>
<comment type="caution">
    <text evidence="2">The sequence shown here is derived from an EMBL/GenBank/DDBJ whole genome shotgun (WGS) entry which is preliminary data.</text>
</comment>